<reference evidence="6 7" key="1">
    <citation type="submission" date="2019-09" db="EMBL/GenBank/DDBJ databases">
        <authorList>
            <person name="Chandra G."/>
            <person name="Truman W A."/>
        </authorList>
    </citation>
    <scope>NUCLEOTIDE SEQUENCE [LARGE SCALE GENOMIC DNA]</scope>
    <source>
        <strain evidence="6">PS941</strain>
    </source>
</reference>
<organism evidence="6 7">
    <name type="scientific">Pseudomonas fluorescens</name>
    <dbReference type="NCBI Taxonomy" id="294"/>
    <lineage>
        <taxon>Bacteria</taxon>
        <taxon>Pseudomonadati</taxon>
        <taxon>Pseudomonadota</taxon>
        <taxon>Gammaproteobacteria</taxon>
        <taxon>Pseudomonadales</taxon>
        <taxon>Pseudomonadaceae</taxon>
        <taxon>Pseudomonas</taxon>
    </lineage>
</organism>
<keyword evidence="2" id="KW-0805">Transcription regulation</keyword>
<dbReference type="Gene3D" id="1.10.10.10">
    <property type="entry name" value="Winged helix-like DNA-binding domain superfamily/Winged helix DNA-binding domain"/>
    <property type="match status" value="1"/>
</dbReference>
<evidence type="ECO:0000256" key="3">
    <source>
        <dbReference type="ARBA" id="ARBA00023125"/>
    </source>
</evidence>
<proteinExistence type="inferred from homology"/>
<evidence type="ECO:0000256" key="2">
    <source>
        <dbReference type="ARBA" id="ARBA00023015"/>
    </source>
</evidence>
<dbReference type="PROSITE" id="PS50931">
    <property type="entry name" value="HTH_LYSR"/>
    <property type="match status" value="1"/>
</dbReference>
<dbReference type="CDD" id="cd08422">
    <property type="entry name" value="PBP2_CrgA_like"/>
    <property type="match status" value="1"/>
</dbReference>
<dbReference type="InterPro" id="IPR036390">
    <property type="entry name" value="WH_DNA-bd_sf"/>
</dbReference>
<keyword evidence="4" id="KW-0804">Transcription</keyword>
<dbReference type="InterPro" id="IPR058163">
    <property type="entry name" value="LysR-type_TF_proteobact-type"/>
</dbReference>
<evidence type="ECO:0000313" key="6">
    <source>
        <dbReference type="EMBL" id="VVP87612.1"/>
    </source>
</evidence>
<dbReference type="PANTHER" id="PTHR30537:SF5">
    <property type="entry name" value="HTH-TYPE TRANSCRIPTIONAL ACTIVATOR TTDR-RELATED"/>
    <property type="match status" value="1"/>
</dbReference>
<dbReference type="RefSeq" id="WP_224789300.1">
    <property type="nucleotide sequence ID" value="NZ_CABVJC010000002.1"/>
</dbReference>
<evidence type="ECO:0000256" key="4">
    <source>
        <dbReference type="ARBA" id="ARBA00023163"/>
    </source>
</evidence>
<dbReference type="SUPFAM" id="SSF46785">
    <property type="entry name" value="Winged helix' DNA-binding domain"/>
    <property type="match status" value="1"/>
</dbReference>
<accession>A0A5E7SLG9</accession>
<dbReference type="Pfam" id="PF00126">
    <property type="entry name" value="HTH_1"/>
    <property type="match status" value="1"/>
</dbReference>
<dbReference type="InterPro" id="IPR005119">
    <property type="entry name" value="LysR_subst-bd"/>
</dbReference>
<evidence type="ECO:0000256" key="1">
    <source>
        <dbReference type="ARBA" id="ARBA00009437"/>
    </source>
</evidence>
<name>A0A5E7SLG9_PSEFL</name>
<dbReference type="Pfam" id="PF03466">
    <property type="entry name" value="LysR_substrate"/>
    <property type="match status" value="1"/>
</dbReference>
<dbReference type="PANTHER" id="PTHR30537">
    <property type="entry name" value="HTH-TYPE TRANSCRIPTIONAL REGULATOR"/>
    <property type="match status" value="1"/>
</dbReference>
<comment type="similarity">
    <text evidence="1">Belongs to the LysR transcriptional regulatory family.</text>
</comment>
<dbReference type="EMBL" id="CABVJC010000002">
    <property type="protein sequence ID" value="VVP87612.1"/>
    <property type="molecule type" value="Genomic_DNA"/>
</dbReference>
<protein>
    <submittedName>
        <fullName evidence="6">HTH-type transcriptional regulator DmlR</fullName>
    </submittedName>
</protein>
<keyword evidence="3" id="KW-0238">DNA-binding</keyword>
<dbReference type="SUPFAM" id="SSF53850">
    <property type="entry name" value="Periplasmic binding protein-like II"/>
    <property type="match status" value="1"/>
</dbReference>
<sequence length="337" mass="37326">MHLKAHRYFAMVAVTGSFSATARHFQVPASSVSRFIAALEREVGQQLLYRNTRAVKLTDAGERYYLQIREVLELLDAADEEIAGKGAEVRGLVRINAPVAFGSLHIVKLLNGLYDKYPELTVELTVTDAFIDPVQEGADLIFRVGHLGDSGLIGRNICDQHYVLCASADYIAKHGPPVSPADLQNHACLVYKGTGGAQRWYFRKPGSDSAEIIDVHGPLRSNNGQVLVEAALAGRGIVFFPSWLFSRESFTSRQLIRLLPDWQGSVEQTPSQIHLLSPENRLRSQKVRVVWDYFIKAIGAPPYWDDLGDPRTDGEPQMPSRGKAKVAGLVSTAYRLK</sequence>
<dbReference type="InterPro" id="IPR036388">
    <property type="entry name" value="WH-like_DNA-bd_sf"/>
</dbReference>
<evidence type="ECO:0000313" key="7">
    <source>
        <dbReference type="Proteomes" id="UP000326452"/>
    </source>
</evidence>
<dbReference type="GO" id="GO:0003700">
    <property type="term" value="F:DNA-binding transcription factor activity"/>
    <property type="evidence" value="ECO:0007669"/>
    <property type="project" value="InterPro"/>
</dbReference>
<dbReference type="GO" id="GO:0003677">
    <property type="term" value="F:DNA binding"/>
    <property type="evidence" value="ECO:0007669"/>
    <property type="project" value="UniProtKB-KW"/>
</dbReference>
<dbReference type="AlphaFoldDB" id="A0A5E7SLG9"/>
<dbReference type="InterPro" id="IPR000847">
    <property type="entry name" value="LysR_HTH_N"/>
</dbReference>
<dbReference type="Proteomes" id="UP000326452">
    <property type="component" value="Unassembled WGS sequence"/>
</dbReference>
<dbReference type="Gene3D" id="3.40.190.290">
    <property type="match status" value="1"/>
</dbReference>
<dbReference type="FunFam" id="1.10.10.10:FF:000001">
    <property type="entry name" value="LysR family transcriptional regulator"/>
    <property type="match status" value="1"/>
</dbReference>
<gene>
    <name evidence="6" type="primary">dmlR_11</name>
    <name evidence="6" type="ORF">PS941_01364</name>
</gene>
<evidence type="ECO:0000259" key="5">
    <source>
        <dbReference type="PROSITE" id="PS50931"/>
    </source>
</evidence>
<feature type="domain" description="HTH lysR-type" evidence="5">
    <location>
        <begin position="1"/>
        <end position="58"/>
    </location>
</feature>